<evidence type="ECO:0000256" key="1">
    <source>
        <dbReference type="SAM" id="SignalP"/>
    </source>
</evidence>
<comment type="caution">
    <text evidence="2">The sequence shown here is derived from an EMBL/GenBank/DDBJ whole genome shotgun (WGS) entry which is preliminary data.</text>
</comment>
<keyword evidence="1" id="KW-0732">Signal</keyword>
<dbReference type="EMBL" id="FNNO01000002">
    <property type="protein sequence ID" value="SDW40867.1"/>
    <property type="molecule type" value="Genomic_DNA"/>
</dbReference>
<dbReference type="Gene3D" id="2.60.120.560">
    <property type="entry name" value="Exo-inulinase, domain 1"/>
    <property type="match status" value="1"/>
</dbReference>
<reference evidence="2 3" key="1">
    <citation type="submission" date="2016-10" db="EMBL/GenBank/DDBJ databases">
        <authorList>
            <person name="Varghese N."/>
            <person name="Submissions S."/>
        </authorList>
    </citation>
    <scope>NUCLEOTIDE SEQUENCE [LARGE SCALE GENOMIC DNA]</scope>
    <source>
        <strain evidence="2 3">DSM 25353</strain>
    </source>
</reference>
<protein>
    <recommendedName>
        <fullName evidence="4">3-keto-disaccharide hydrolase domain-containing protein</fullName>
    </recommendedName>
</protein>
<gene>
    <name evidence="2" type="ORF">SAMN05444410_102231</name>
</gene>
<feature type="signal peptide" evidence="1">
    <location>
        <begin position="1"/>
        <end position="21"/>
    </location>
</feature>
<accession>A0A8X8IFE6</accession>
<evidence type="ECO:0000313" key="3">
    <source>
        <dbReference type="Proteomes" id="UP000198711"/>
    </source>
</evidence>
<dbReference type="RefSeq" id="WP_092722386.1">
    <property type="nucleotide sequence ID" value="NZ_FNNO01000002.1"/>
</dbReference>
<evidence type="ECO:0000313" key="2">
    <source>
        <dbReference type="EMBL" id="SDW40867.1"/>
    </source>
</evidence>
<keyword evidence="3" id="KW-1185">Reference proteome</keyword>
<proteinExistence type="predicted"/>
<organism evidence="2 3">
    <name type="scientific">Hydrobacter penzbergensis</name>
    <dbReference type="NCBI Taxonomy" id="1235997"/>
    <lineage>
        <taxon>Bacteria</taxon>
        <taxon>Pseudomonadati</taxon>
        <taxon>Bacteroidota</taxon>
        <taxon>Chitinophagia</taxon>
        <taxon>Chitinophagales</taxon>
        <taxon>Chitinophagaceae</taxon>
        <taxon>Hydrobacter</taxon>
    </lineage>
</organism>
<evidence type="ECO:0008006" key="4">
    <source>
        <dbReference type="Google" id="ProtNLM"/>
    </source>
</evidence>
<dbReference type="Proteomes" id="UP000198711">
    <property type="component" value="Unassembled WGS sequence"/>
</dbReference>
<dbReference type="AlphaFoldDB" id="A0A8X8IFE6"/>
<feature type="chain" id="PRO_5036468394" description="3-keto-disaccharide hydrolase domain-containing protein" evidence="1">
    <location>
        <begin position="22"/>
        <end position="225"/>
    </location>
</feature>
<sequence length="225" mass="25112">MKNLVLTLFIACFACSSTLYAQIVKLDKSKLEAVNVSMLVEKFMGKEVVKVIKDTAVNQPDASTFAKLKGIAFKNGTIEVKVLSRLLPNAAQWARGFIGIAFRINDNGSQFESIYIRPTNGRADDQVRRNHSIQYFSYPDYPFSRLRKEAPEQYESYADMGLNEWITLKIVVLGSQAKLFINNSKQPSLIVNDLKLGSNTAGAIGFWADGGTEGYFADVKIYESK</sequence>
<name>A0A8X8IFE6_9BACT</name>